<dbReference type="InterPro" id="IPR017871">
    <property type="entry name" value="ABC_transporter-like_CS"/>
</dbReference>
<dbReference type="STRING" id="142588.SAMN04488559_102280"/>
<dbReference type="PANTHER" id="PTHR43152:SF3">
    <property type="entry name" value="UVRABC SYSTEM PROTEIN A"/>
    <property type="match status" value="1"/>
</dbReference>
<dbReference type="Proteomes" id="UP000198948">
    <property type="component" value="Unassembled WGS sequence"/>
</dbReference>
<evidence type="ECO:0000256" key="5">
    <source>
        <dbReference type="ARBA" id="ARBA00022763"/>
    </source>
</evidence>
<dbReference type="Gene3D" id="3.40.50.300">
    <property type="entry name" value="P-loop containing nucleotide triphosphate hydrolases"/>
    <property type="match status" value="3"/>
</dbReference>
<comment type="similarity">
    <text evidence="11">Belongs to the ABC transporter superfamily. UvrA family.</text>
</comment>
<evidence type="ECO:0000256" key="1">
    <source>
        <dbReference type="ARBA" id="ARBA00004496"/>
    </source>
</evidence>
<evidence type="ECO:0000256" key="4">
    <source>
        <dbReference type="ARBA" id="ARBA00022741"/>
    </source>
</evidence>
<keyword evidence="16" id="KW-1185">Reference proteome</keyword>
<dbReference type="RefSeq" id="WP_092650237.1">
    <property type="nucleotide sequence ID" value="NZ_FOHA01000002.1"/>
</dbReference>
<protein>
    <recommendedName>
        <fullName evidence="12">UvrABC system protein A</fullName>
    </recommendedName>
    <alternativeName>
        <fullName evidence="13">Excinuclease ABC subunit A</fullName>
    </alternativeName>
</protein>
<evidence type="ECO:0000256" key="11">
    <source>
        <dbReference type="ARBA" id="ARBA00038000"/>
    </source>
</evidence>
<keyword evidence="10" id="KW-0234">DNA repair</keyword>
<dbReference type="PROSITE" id="PS50893">
    <property type="entry name" value="ABC_TRANSPORTER_2"/>
    <property type="match status" value="1"/>
</dbReference>
<dbReference type="GO" id="GO:0005524">
    <property type="term" value="F:ATP binding"/>
    <property type="evidence" value="ECO:0007669"/>
    <property type="project" value="UniProtKB-KW"/>
</dbReference>
<evidence type="ECO:0000259" key="14">
    <source>
        <dbReference type="PROSITE" id="PS50893"/>
    </source>
</evidence>
<keyword evidence="6" id="KW-0228">DNA excision</keyword>
<keyword evidence="9" id="KW-0238">DNA-binding</keyword>
<evidence type="ECO:0000256" key="13">
    <source>
        <dbReference type="ARBA" id="ARBA00042156"/>
    </source>
</evidence>
<evidence type="ECO:0000256" key="2">
    <source>
        <dbReference type="ARBA" id="ARBA00022490"/>
    </source>
</evidence>
<dbReference type="Gene3D" id="1.10.8.280">
    <property type="entry name" value="ABC transporter ATPase domain-like"/>
    <property type="match status" value="1"/>
</dbReference>
<feature type="domain" description="ABC transporter" evidence="14">
    <location>
        <begin position="458"/>
        <end position="781"/>
    </location>
</feature>
<evidence type="ECO:0000256" key="12">
    <source>
        <dbReference type="ARBA" id="ARBA00039316"/>
    </source>
</evidence>
<keyword evidence="2" id="KW-0963">Cytoplasm</keyword>
<accession>A0A1H9QUD8</accession>
<evidence type="ECO:0000313" key="15">
    <source>
        <dbReference type="EMBL" id="SER63855.1"/>
    </source>
</evidence>
<reference evidence="15 16" key="1">
    <citation type="submission" date="2016-10" db="EMBL/GenBank/DDBJ databases">
        <authorList>
            <person name="de Groot N.N."/>
        </authorList>
    </citation>
    <scope>NUCLEOTIDE SEQUENCE [LARGE SCALE GENOMIC DNA]</scope>
    <source>
        <strain evidence="15 16">DSM 13760</strain>
    </source>
</reference>
<evidence type="ECO:0000256" key="6">
    <source>
        <dbReference type="ARBA" id="ARBA00022769"/>
    </source>
</evidence>
<dbReference type="AlphaFoldDB" id="A0A1H9QUD8"/>
<proteinExistence type="inferred from homology"/>
<dbReference type="GO" id="GO:0016887">
    <property type="term" value="F:ATP hydrolysis activity"/>
    <property type="evidence" value="ECO:0007669"/>
    <property type="project" value="InterPro"/>
</dbReference>
<dbReference type="EMBL" id="FOHA01000002">
    <property type="protein sequence ID" value="SER63855.1"/>
    <property type="molecule type" value="Genomic_DNA"/>
</dbReference>
<dbReference type="InterPro" id="IPR003439">
    <property type="entry name" value="ABC_transporter-like_ATP-bd"/>
</dbReference>
<dbReference type="PROSITE" id="PS00211">
    <property type="entry name" value="ABC_TRANSPORTER_1"/>
    <property type="match status" value="1"/>
</dbReference>
<evidence type="ECO:0000313" key="16">
    <source>
        <dbReference type="Proteomes" id="UP000198948"/>
    </source>
</evidence>
<dbReference type="GO" id="GO:0005737">
    <property type="term" value="C:cytoplasm"/>
    <property type="evidence" value="ECO:0007669"/>
    <property type="project" value="UniProtKB-SubCell"/>
</dbReference>
<evidence type="ECO:0000256" key="7">
    <source>
        <dbReference type="ARBA" id="ARBA00022840"/>
    </source>
</evidence>
<dbReference type="GO" id="GO:0004518">
    <property type="term" value="F:nuclease activity"/>
    <property type="evidence" value="ECO:0007669"/>
    <property type="project" value="UniProtKB-KW"/>
</dbReference>
<keyword evidence="4" id="KW-0547">Nucleotide-binding</keyword>
<evidence type="ECO:0000256" key="9">
    <source>
        <dbReference type="ARBA" id="ARBA00023125"/>
    </source>
</evidence>
<organism evidence="15 16">
    <name type="scientific">Isobaculum melis</name>
    <dbReference type="NCBI Taxonomy" id="142588"/>
    <lineage>
        <taxon>Bacteria</taxon>
        <taxon>Bacillati</taxon>
        <taxon>Bacillota</taxon>
        <taxon>Bacilli</taxon>
        <taxon>Lactobacillales</taxon>
        <taxon>Carnobacteriaceae</taxon>
        <taxon>Isobaculum</taxon>
    </lineage>
</organism>
<dbReference type="Gene3D" id="1.20.1580.10">
    <property type="entry name" value="ABC transporter ATPase like domain"/>
    <property type="match status" value="3"/>
</dbReference>
<comment type="subcellular location">
    <subcellularLocation>
        <location evidence="1">Cytoplasm</location>
    </subcellularLocation>
</comment>
<dbReference type="PANTHER" id="PTHR43152">
    <property type="entry name" value="UVRABC SYSTEM PROTEIN A"/>
    <property type="match status" value="1"/>
</dbReference>
<dbReference type="OrthoDB" id="9809851at2"/>
<evidence type="ECO:0000256" key="8">
    <source>
        <dbReference type="ARBA" id="ARBA00022881"/>
    </source>
</evidence>
<dbReference type="GO" id="GO:0003677">
    <property type="term" value="F:DNA binding"/>
    <property type="evidence" value="ECO:0007669"/>
    <property type="project" value="UniProtKB-KW"/>
</dbReference>
<dbReference type="InterPro" id="IPR027417">
    <property type="entry name" value="P-loop_NTPase"/>
</dbReference>
<dbReference type="SUPFAM" id="SSF52540">
    <property type="entry name" value="P-loop containing nucleoside triphosphate hydrolases"/>
    <property type="match status" value="2"/>
</dbReference>
<keyword evidence="5" id="KW-0227">DNA damage</keyword>
<gene>
    <name evidence="15" type="ORF">SAMN04488559_102280</name>
</gene>
<dbReference type="Gene3D" id="3.30.1490.20">
    <property type="entry name" value="ATP-grasp fold, A domain"/>
    <property type="match status" value="1"/>
</dbReference>
<name>A0A1H9QUD8_9LACT</name>
<dbReference type="GO" id="GO:0006281">
    <property type="term" value="P:DNA repair"/>
    <property type="evidence" value="ECO:0007669"/>
    <property type="project" value="UniProtKB-KW"/>
</dbReference>
<keyword evidence="7" id="KW-0067">ATP-binding</keyword>
<sequence>MKAINIKGAKVHNLKEIDVTIPKNKLVVATGVSGSGKSSLMFDLVFEEGRKQYLQSLGMLSDMEEEHKFNQITGIGPTIAVKQGIIRQSNPRSTVGTRTNLWQMLSLLYAGEGCMRCSVCGHLTDHQLLCPHCGQTEARLSPSCFSPNTPNGMCLTCSGRGSYFEINLANLLPDRSITLAQLYEELGITPGYLSLLRKRQGAYFDTPFSAIPEEFQNEIIYGKYENGKRSYCVLQMFEARYQKNEEVADIYTKVTCSDCEGFRVGEEARQVLLGGKHIGELGLMTLSELASFLREIREQVSLATFSQNLLTELSAKLKHLLKSHLGHLSLYREMPTLSGGEIQRLFLNVHLDSQMDSLIYVLDEPTAGLHESEKLAILQAIKELKELGNTVIVVEHDQNTIQMADHIIDIGPKAGISGGEVVYQGDVAGLLQCEASITGQYLSGKIPMPTRKSKKVVPQQKQLIIHHAKVNYLKDLTVSIPLGVMVGIAGKSGSGKSSLIAATLLPQLKAASRRQMNSDSLEGAALLAGYAEISQAPIGRNMNSNPATYLGIWDKIRQLFAEQPAARKQHYTAGHFSFNRAGACVTCGGSGQETIWLGGQMNLEKVCPDCKGKRFNAETLAITYQGKTIADILEMSVTEAVDFFSDHPGVISTLTVMEKIGMGYIKLGQPTPTLSGGEAQRIKLAKEIGRKRKGHILYILDEPTTGLSLYDIAKLLELLDELVATGNSVVVIEHDPEVLKVCDWLIELGPEGGAAGGYLVAEGTPESLIENPASITGRYLS</sequence>
<evidence type="ECO:0000256" key="10">
    <source>
        <dbReference type="ARBA" id="ARBA00023204"/>
    </source>
</evidence>
<keyword evidence="8" id="KW-0267">Excision nuclease</keyword>
<evidence type="ECO:0000256" key="3">
    <source>
        <dbReference type="ARBA" id="ARBA00022737"/>
    </source>
</evidence>
<keyword evidence="3" id="KW-0677">Repeat</keyword>
<dbReference type="InterPro" id="IPR013815">
    <property type="entry name" value="ATP_grasp_subdomain_1"/>
</dbReference>